<evidence type="ECO:0000259" key="11">
    <source>
        <dbReference type="Pfam" id="PF01814"/>
    </source>
</evidence>
<evidence type="ECO:0000256" key="5">
    <source>
        <dbReference type="ARBA" id="ARBA00022967"/>
    </source>
</evidence>
<dbReference type="InterPro" id="IPR018303">
    <property type="entry name" value="ATPase_P-typ_P_site"/>
</dbReference>
<keyword evidence="8" id="KW-1003">Cell membrane</keyword>
<proteinExistence type="inferred from homology"/>
<dbReference type="InterPro" id="IPR001757">
    <property type="entry name" value="P_typ_ATPase"/>
</dbReference>
<evidence type="ECO:0000256" key="4">
    <source>
        <dbReference type="ARBA" id="ARBA00022723"/>
    </source>
</evidence>
<evidence type="ECO:0000256" key="3">
    <source>
        <dbReference type="ARBA" id="ARBA00022692"/>
    </source>
</evidence>
<dbReference type="Gene3D" id="3.40.50.1000">
    <property type="entry name" value="HAD superfamily/HAD-like"/>
    <property type="match status" value="1"/>
</dbReference>
<dbReference type="SFLD" id="SFLDG00002">
    <property type="entry name" value="C1.7:_P-type_atpase_like"/>
    <property type="match status" value="1"/>
</dbReference>
<keyword evidence="8" id="KW-0547">Nucleotide-binding</keyword>
<feature type="domain" description="P-type ATPase A" evidence="10">
    <location>
        <begin position="115"/>
        <end position="213"/>
    </location>
</feature>
<accession>A0A853BK42</accession>
<dbReference type="Gene3D" id="2.70.150.10">
    <property type="entry name" value="Calcium-transporting ATPase, cytoplasmic transduction domain A"/>
    <property type="match status" value="1"/>
</dbReference>
<dbReference type="Proteomes" id="UP000575985">
    <property type="component" value="Unassembled WGS sequence"/>
</dbReference>
<gene>
    <name evidence="12" type="ORF">HNR12_001372</name>
</gene>
<keyword evidence="3 8" id="KW-0812">Transmembrane</keyword>
<dbReference type="SUPFAM" id="SSF81665">
    <property type="entry name" value="Calcium ATPase, transmembrane domain M"/>
    <property type="match status" value="1"/>
</dbReference>
<evidence type="ECO:0000256" key="6">
    <source>
        <dbReference type="ARBA" id="ARBA00022989"/>
    </source>
</evidence>
<dbReference type="Pfam" id="PF00702">
    <property type="entry name" value="Hydrolase"/>
    <property type="match status" value="1"/>
</dbReference>
<dbReference type="Gene3D" id="1.20.120.520">
    <property type="entry name" value="nmb1532 protein domain like"/>
    <property type="match status" value="1"/>
</dbReference>
<reference evidence="12 13" key="1">
    <citation type="submission" date="2020-07" db="EMBL/GenBank/DDBJ databases">
        <title>Sequencing the genomes of 1000 actinobacteria strains.</title>
        <authorList>
            <person name="Klenk H.-P."/>
        </authorList>
    </citation>
    <scope>NUCLEOTIDE SEQUENCE [LARGE SCALE GENOMIC DNA]</scope>
    <source>
        <strain evidence="12 13">DSM 45927</strain>
    </source>
</reference>
<dbReference type="PANTHER" id="PTHR48085">
    <property type="entry name" value="CADMIUM/ZINC-TRANSPORTING ATPASE HMA2-RELATED"/>
    <property type="match status" value="1"/>
</dbReference>
<dbReference type="RefSeq" id="WP_179766683.1">
    <property type="nucleotide sequence ID" value="NZ_JACCFO010000001.1"/>
</dbReference>
<dbReference type="Pfam" id="PF01814">
    <property type="entry name" value="Hemerythrin"/>
    <property type="match status" value="1"/>
</dbReference>
<evidence type="ECO:0000256" key="1">
    <source>
        <dbReference type="ARBA" id="ARBA00004651"/>
    </source>
</evidence>
<dbReference type="EMBL" id="JACCFO010000001">
    <property type="protein sequence ID" value="NYI95095.1"/>
    <property type="molecule type" value="Genomic_DNA"/>
</dbReference>
<keyword evidence="6 8" id="KW-1133">Transmembrane helix</keyword>
<evidence type="ECO:0000256" key="9">
    <source>
        <dbReference type="SAM" id="MobiDB-lite"/>
    </source>
</evidence>
<dbReference type="InterPro" id="IPR044492">
    <property type="entry name" value="P_typ_ATPase_HD_dom"/>
</dbReference>
<evidence type="ECO:0000256" key="7">
    <source>
        <dbReference type="ARBA" id="ARBA00023136"/>
    </source>
</evidence>
<feature type="transmembrane region" description="Helical" evidence="8">
    <location>
        <begin position="564"/>
        <end position="583"/>
    </location>
</feature>
<dbReference type="PRINTS" id="PR00119">
    <property type="entry name" value="CATATPASE"/>
</dbReference>
<protein>
    <submittedName>
        <fullName evidence="12">Heavy metal translocating P-type ATPase</fullName>
    </submittedName>
</protein>
<dbReference type="SFLD" id="SFLDF00027">
    <property type="entry name" value="p-type_atpase"/>
    <property type="match status" value="1"/>
</dbReference>
<comment type="similarity">
    <text evidence="2 8">Belongs to the cation transport ATPase (P-type) (TC 3.A.3) family. Type IB subfamily.</text>
</comment>
<dbReference type="InterPro" id="IPR059000">
    <property type="entry name" value="ATPase_P-type_domA"/>
</dbReference>
<keyword evidence="8" id="KW-0067">ATP-binding</keyword>
<dbReference type="InterPro" id="IPR023298">
    <property type="entry name" value="ATPase_P-typ_TM_dom_sf"/>
</dbReference>
<dbReference type="PANTHER" id="PTHR48085:SF5">
    <property type="entry name" value="CADMIUM_ZINC-TRANSPORTING ATPASE HMA4-RELATED"/>
    <property type="match status" value="1"/>
</dbReference>
<keyword evidence="4 8" id="KW-0479">Metal-binding</keyword>
<dbReference type="GO" id="GO:0016887">
    <property type="term" value="F:ATP hydrolysis activity"/>
    <property type="evidence" value="ECO:0007669"/>
    <property type="project" value="InterPro"/>
</dbReference>
<evidence type="ECO:0000256" key="2">
    <source>
        <dbReference type="ARBA" id="ARBA00006024"/>
    </source>
</evidence>
<dbReference type="NCBIfam" id="TIGR01525">
    <property type="entry name" value="ATPase-IB_hvy"/>
    <property type="match status" value="1"/>
</dbReference>
<dbReference type="NCBIfam" id="TIGR01494">
    <property type="entry name" value="ATPase_P-type"/>
    <property type="match status" value="2"/>
</dbReference>
<dbReference type="SFLD" id="SFLDS00003">
    <property type="entry name" value="Haloacid_Dehalogenase"/>
    <property type="match status" value="1"/>
</dbReference>
<dbReference type="Pfam" id="PF00122">
    <property type="entry name" value="E1-E2_ATPase"/>
    <property type="match status" value="1"/>
</dbReference>
<keyword evidence="13" id="KW-1185">Reference proteome</keyword>
<keyword evidence="7 8" id="KW-0472">Membrane</keyword>
<name>A0A853BK42_9ACTN</name>
<sequence length="807" mass="83695">MSAPRPRTVLTGASAAGLAAGALLHVAGASAEGDAVWVAVAAAGAVAAAWWVVEGLRRGRFGTDVIALFALAGTIAVGEALAGAVIAVMLTGGRLLEDRASRRAHADLGALLERAPTTARVERGGSLVTVAAEEVRVGDLVVVANGETVPVDGRLEDGSAVLDEAAVTGEPLPVERHTDDALASGVVNAGPAFRLRATTEARDSTYAAIIALVREAEAGSAPFVRMADRYAAVFLPITVVLAAASWLLSGDPVRAVAVLVVATPCPLILAAPIAFTSGMSRSARRGVIVKGGDALERLARARTLLFDKTGTVTAGSPRLTGIATVEGVGVEEALTAAASLDQFSPHTLAAAIVRAARERGLSPAMPADVVEVPGSGIAGRVGEVRVRVGKAAWAAPDPPREWVAHVRARAQHEDAVTVFVGLGGRMAGALLLHDPLRPDAPRTFRLLRQAGIDRMVMATGDRAPAAAVIGDYVGADQVHAEQSPQAKAELARAENSRAPTVMVGDGVNDAPALACAGVGVALGARGATASSQAADIVIAVDRLARLADVLAIARRTRLIARQSAFAGMGLSLAAMVAAALGYLPPVAGAVFQEVVDVAVILNALRALASGGWRRPPALRREEADLVRRLDAEHRALWPRIERLPQAADSVVRLPPGRLGPVAEELADFLDDLVRHERTDERKLYPAVDRALRTSEATATMSRAHAEINAAARRVQELLPRLADTGTDEERHRAAELLLGLHALLRLHFAQEEENYHALATALESGGDAGEDGTGPPEGPGGGVPRPRRGPGGPSRLRHRRRMEAGGG</sequence>
<feature type="transmembrane region" description="Helical" evidence="8">
    <location>
        <begin position="65"/>
        <end position="93"/>
    </location>
</feature>
<evidence type="ECO:0000313" key="13">
    <source>
        <dbReference type="Proteomes" id="UP000575985"/>
    </source>
</evidence>
<evidence type="ECO:0000256" key="8">
    <source>
        <dbReference type="RuleBase" id="RU362081"/>
    </source>
</evidence>
<feature type="domain" description="Hemerythrin-like" evidence="11">
    <location>
        <begin position="625"/>
        <end position="758"/>
    </location>
</feature>
<dbReference type="GO" id="GO:0046872">
    <property type="term" value="F:metal ion binding"/>
    <property type="evidence" value="ECO:0007669"/>
    <property type="project" value="UniProtKB-KW"/>
</dbReference>
<dbReference type="PROSITE" id="PS00154">
    <property type="entry name" value="ATPASE_E1_E2"/>
    <property type="match status" value="1"/>
</dbReference>
<dbReference type="InterPro" id="IPR008250">
    <property type="entry name" value="ATPase_P-typ_transduc_dom_A_sf"/>
</dbReference>
<dbReference type="InterPro" id="IPR023299">
    <property type="entry name" value="ATPase_P-typ_cyto_dom_N"/>
</dbReference>
<keyword evidence="5" id="KW-1278">Translocase</keyword>
<evidence type="ECO:0000313" key="12">
    <source>
        <dbReference type="EMBL" id="NYI95095.1"/>
    </source>
</evidence>
<dbReference type="InterPro" id="IPR036412">
    <property type="entry name" value="HAD-like_sf"/>
</dbReference>
<feature type="transmembrane region" description="Helical" evidence="8">
    <location>
        <begin position="230"/>
        <end position="249"/>
    </location>
</feature>
<dbReference type="GO" id="GO:0005524">
    <property type="term" value="F:ATP binding"/>
    <property type="evidence" value="ECO:0007669"/>
    <property type="project" value="UniProtKB-UniRule"/>
</dbReference>
<feature type="transmembrane region" description="Helical" evidence="8">
    <location>
        <begin position="255"/>
        <end position="275"/>
    </location>
</feature>
<dbReference type="AlphaFoldDB" id="A0A853BK42"/>
<feature type="region of interest" description="Disordered" evidence="9">
    <location>
        <begin position="764"/>
        <end position="807"/>
    </location>
</feature>
<dbReference type="SUPFAM" id="SSF81653">
    <property type="entry name" value="Calcium ATPase, transduction domain A"/>
    <property type="match status" value="1"/>
</dbReference>
<organism evidence="12 13">
    <name type="scientific">Streptomonospora nanhaiensis</name>
    <dbReference type="NCBI Taxonomy" id="1323731"/>
    <lineage>
        <taxon>Bacteria</taxon>
        <taxon>Bacillati</taxon>
        <taxon>Actinomycetota</taxon>
        <taxon>Actinomycetes</taxon>
        <taxon>Streptosporangiales</taxon>
        <taxon>Nocardiopsidaceae</taxon>
        <taxon>Streptomonospora</taxon>
    </lineage>
</organism>
<dbReference type="InterPro" id="IPR023214">
    <property type="entry name" value="HAD_sf"/>
</dbReference>
<dbReference type="GO" id="GO:0019829">
    <property type="term" value="F:ATPase-coupled monoatomic cation transmembrane transporter activity"/>
    <property type="evidence" value="ECO:0007669"/>
    <property type="project" value="InterPro"/>
</dbReference>
<dbReference type="InterPro" id="IPR051014">
    <property type="entry name" value="Cation_Transport_ATPase_IB"/>
</dbReference>
<dbReference type="GO" id="GO:0005886">
    <property type="term" value="C:plasma membrane"/>
    <property type="evidence" value="ECO:0007669"/>
    <property type="project" value="UniProtKB-SubCell"/>
</dbReference>
<dbReference type="InterPro" id="IPR012312">
    <property type="entry name" value="Hemerythrin-like"/>
</dbReference>
<comment type="caution">
    <text evidence="12">The sequence shown here is derived from an EMBL/GenBank/DDBJ whole genome shotgun (WGS) entry which is preliminary data.</text>
</comment>
<dbReference type="Gene3D" id="3.40.1110.10">
    <property type="entry name" value="Calcium-transporting ATPase, cytoplasmic domain N"/>
    <property type="match status" value="1"/>
</dbReference>
<evidence type="ECO:0000259" key="10">
    <source>
        <dbReference type="Pfam" id="PF00122"/>
    </source>
</evidence>
<dbReference type="SUPFAM" id="SSF56784">
    <property type="entry name" value="HAD-like"/>
    <property type="match status" value="1"/>
</dbReference>
<dbReference type="InterPro" id="IPR027256">
    <property type="entry name" value="P-typ_ATPase_IB"/>
</dbReference>
<comment type="subcellular location">
    <subcellularLocation>
        <location evidence="1">Cell membrane</location>
        <topology evidence="1">Multi-pass membrane protein</topology>
    </subcellularLocation>
</comment>
<dbReference type="GO" id="GO:0015086">
    <property type="term" value="F:cadmium ion transmembrane transporter activity"/>
    <property type="evidence" value="ECO:0007669"/>
    <property type="project" value="TreeGrafter"/>
</dbReference>